<feature type="binding site" evidence="2">
    <location>
        <position position="212"/>
    </location>
    <ligand>
        <name>Mg(2+)</name>
        <dbReference type="ChEBI" id="CHEBI:18420"/>
    </ligand>
</feature>
<dbReference type="PROSITE" id="PS01066">
    <property type="entry name" value="UPP_SYNTHASE"/>
    <property type="match status" value="1"/>
</dbReference>
<dbReference type="GO" id="GO:0016094">
    <property type="term" value="P:polyprenol biosynthetic process"/>
    <property type="evidence" value="ECO:0007669"/>
    <property type="project" value="TreeGrafter"/>
</dbReference>
<feature type="binding site" evidence="2">
    <location>
        <position position="74"/>
    </location>
    <ligand>
        <name>substrate</name>
    </ligand>
</feature>
<feature type="binding site" evidence="2">
    <location>
        <position position="42"/>
    </location>
    <ligand>
        <name>substrate</name>
    </ligand>
</feature>
<evidence type="ECO:0000256" key="2">
    <source>
        <dbReference type="HAMAP-Rule" id="MF_01139"/>
    </source>
</evidence>
<dbReference type="AlphaFoldDB" id="A0A154L9G7"/>
<keyword evidence="2" id="KW-0479">Metal-binding</keyword>
<feature type="binding site" evidence="2">
    <location>
        <position position="193"/>
    </location>
    <ligand>
        <name>substrate</name>
    </ligand>
</feature>
<comment type="subunit">
    <text evidence="2">Homodimer.</text>
</comment>
<feature type="binding site" evidence="2">
    <location>
        <position position="76"/>
    </location>
    <ligand>
        <name>substrate</name>
    </ligand>
</feature>
<organism evidence="3 4">
    <name type="scientific">Thalassospira lucentensis</name>
    <dbReference type="NCBI Taxonomy" id="168935"/>
    <lineage>
        <taxon>Bacteria</taxon>
        <taxon>Pseudomonadati</taxon>
        <taxon>Pseudomonadota</taxon>
        <taxon>Alphaproteobacteria</taxon>
        <taxon>Rhodospirillales</taxon>
        <taxon>Thalassospiraceae</taxon>
        <taxon>Thalassospira</taxon>
    </lineage>
</organism>
<keyword evidence="1 2" id="KW-0808">Transferase</keyword>
<evidence type="ECO:0000313" key="4">
    <source>
        <dbReference type="Proteomes" id="UP000076335"/>
    </source>
</evidence>
<dbReference type="NCBIfam" id="NF011408">
    <property type="entry name" value="PRK14834.1"/>
    <property type="match status" value="1"/>
</dbReference>
<feature type="binding site" evidence="2">
    <location>
        <begin position="199"/>
        <end position="201"/>
    </location>
    <ligand>
        <name>substrate</name>
    </ligand>
</feature>
<dbReference type="EMBL" id="LPVY01000003">
    <property type="protein sequence ID" value="KZB67931.1"/>
    <property type="molecule type" value="Genomic_DNA"/>
</dbReference>
<feature type="binding site" evidence="2">
    <location>
        <position position="38"/>
    </location>
    <ligand>
        <name>substrate</name>
    </ligand>
</feature>
<protein>
    <recommendedName>
        <fullName evidence="2">Isoprenyl transferase</fullName>
        <ecNumber evidence="2">2.5.1.-</ecNumber>
    </recommendedName>
</protein>
<dbReference type="Pfam" id="PF01255">
    <property type="entry name" value="Prenyltransf"/>
    <property type="match status" value="1"/>
</dbReference>
<accession>A0A154L9G7</accession>
<comment type="similarity">
    <text evidence="2">Belongs to the UPP synthase family.</text>
</comment>
<dbReference type="GO" id="GO:0008834">
    <property type="term" value="F:ditrans,polycis-undecaprenyl-diphosphate synthase [(2E,6E)-farnesyl-diphosphate specific] activity"/>
    <property type="evidence" value="ECO:0007669"/>
    <property type="project" value="TreeGrafter"/>
</dbReference>
<feature type="binding site" evidence="2">
    <location>
        <begin position="26"/>
        <end position="29"/>
    </location>
    <ligand>
        <name>substrate</name>
    </ligand>
</feature>
<proteinExistence type="inferred from homology"/>
<dbReference type="InterPro" id="IPR036424">
    <property type="entry name" value="UPP_synth-like_sf"/>
</dbReference>
<comment type="cofactor">
    <cofactor evidence="2">
        <name>Mg(2+)</name>
        <dbReference type="ChEBI" id="CHEBI:18420"/>
    </cofactor>
    <text evidence="2">Binds 2 magnesium ions per subunit.</text>
</comment>
<comment type="caution">
    <text evidence="3">The sequence shown here is derived from an EMBL/GenBank/DDBJ whole genome shotgun (WGS) entry which is preliminary data.</text>
</comment>
<dbReference type="PANTHER" id="PTHR10291:SF0">
    <property type="entry name" value="DEHYDRODOLICHYL DIPHOSPHATE SYNTHASE 2"/>
    <property type="match status" value="1"/>
</dbReference>
<dbReference type="InterPro" id="IPR018520">
    <property type="entry name" value="UPP_synth-like_CS"/>
</dbReference>
<dbReference type="HAMAP" id="MF_01139">
    <property type="entry name" value="ISPT"/>
    <property type="match status" value="1"/>
</dbReference>
<dbReference type="EC" id="2.5.1.-" evidence="2"/>
<dbReference type="SUPFAM" id="SSF64005">
    <property type="entry name" value="Undecaprenyl diphosphate synthase"/>
    <property type="match status" value="1"/>
</dbReference>
<dbReference type="FunFam" id="3.40.1180.10:FF:000001">
    <property type="entry name" value="(2E,6E)-farnesyl-diphosphate-specific ditrans,polycis-undecaprenyl-diphosphate synthase"/>
    <property type="match status" value="1"/>
</dbReference>
<dbReference type="GO" id="GO:0005829">
    <property type="term" value="C:cytosol"/>
    <property type="evidence" value="ECO:0007669"/>
    <property type="project" value="TreeGrafter"/>
</dbReference>
<feature type="active site" evidence="2">
    <location>
        <position position="25"/>
    </location>
</feature>
<dbReference type="Proteomes" id="UP000076335">
    <property type="component" value="Unassembled WGS sequence"/>
</dbReference>
<name>A0A154L9G7_9PROT</name>
<dbReference type="Gene3D" id="3.40.1180.10">
    <property type="entry name" value="Decaprenyl diphosphate synthase-like"/>
    <property type="match status" value="1"/>
</dbReference>
<sequence>MTVLASQPNPSDLQVVPRHVAIIMDGNGRWAKLRGKPRTMGHRSGVDAVRRTVEAAAEIGIKYLTLYGFSTENWKRPESEVSDLMGLLRLFIKRELATLHKNGVRIRIIGDRTRFDDDIRVLLANAEERTQGNTRLNLTIALSYGARAEITDAVRLIAQKVAAGEIRPDAIDENMVEAHLATVGMPDPDLLIRTSGEQRISNFLLWQSAYTEFVFDQVLWPDFGREHLEKAIENFAGRERRFGAVI</sequence>
<evidence type="ECO:0000313" key="3">
    <source>
        <dbReference type="EMBL" id="KZB67931.1"/>
    </source>
</evidence>
<reference evidence="3 4" key="1">
    <citation type="submission" date="2015-12" db="EMBL/GenBank/DDBJ databases">
        <title>Genome sequence of Thalassospira lucentensis MCCC 1A02072.</title>
        <authorList>
            <person name="Lu L."/>
            <person name="Lai Q."/>
            <person name="Shao Z."/>
            <person name="Qian P."/>
        </authorList>
    </citation>
    <scope>NUCLEOTIDE SEQUENCE [LARGE SCALE GENOMIC DNA]</scope>
    <source>
        <strain evidence="3 4">MCCC 1A02072</strain>
    </source>
</reference>
<keyword evidence="2" id="KW-0460">Magnesium</keyword>
<evidence type="ECO:0000256" key="1">
    <source>
        <dbReference type="ARBA" id="ARBA00022679"/>
    </source>
</evidence>
<dbReference type="RefSeq" id="WP_062948603.1">
    <property type="nucleotide sequence ID" value="NZ_LPVY01000003.1"/>
</dbReference>
<dbReference type="NCBIfam" id="TIGR00055">
    <property type="entry name" value="uppS"/>
    <property type="match status" value="1"/>
</dbReference>
<feature type="active site" description="Proton acceptor" evidence="2">
    <location>
        <position position="73"/>
    </location>
</feature>
<feature type="binding site" evidence="2">
    <location>
        <begin position="70"/>
        <end position="72"/>
    </location>
    <ligand>
        <name>substrate</name>
    </ligand>
</feature>
<feature type="binding site" evidence="2">
    <location>
        <position position="25"/>
    </location>
    <ligand>
        <name>Mg(2+)</name>
        <dbReference type="ChEBI" id="CHEBI:18420"/>
    </ligand>
</feature>
<dbReference type="NCBIfam" id="NF011405">
    <property type="entry name" value="PRK14830.1"/>
    <property type="match status" value="1"/>
</dbReference>
<dbReference type="OrthoDB" id="4191603at2"/>
<dbReference type="CDD" id="cd00475">
    <property type="entry name" value="Cis_IPPS"/>
    <property type="match status" value="1"/>
</dbReference>
<dbReference type="PANTHER" id="PTHR10291">
    <property type="entry name" value="DEHYDRODOLICHYL DIPHOSPHATE SYNTHASE FAMILY MEMBER"/>
    <property type="match status" value="1"/>
</dbReference>
<feature type="binding site" evidence="2">
    <location>
        <position position="30"/>
    </location>
    <ligand>
        <name>substrate</name>
    </ligand>
</feature>
<comment type="function">
    <text evidence="2">Catalyzes the condensation of isopentenyl diphosphate (IPP) with allylic pyrophosphates generating different type of terpenoids.</text>
</comment>
<dbReference type="GO" id="GO:0000287">
    <property type="term" value="F:magnesium ion binding"/>
    <property type="evidence" value="ECO:0007669"/>
    <property type="project" value="UniProtKB-UniRule"/>
</dbReference>
<dbReference type="InterPro" id="IPR001441">
    <property type="entry name" value="UPP_synth-like"/>
</dbReference>
<gene>
    <name evidence="3" type="ORF">AUP42_10650</name>
</gene>